<evidence type="ECO:0000313" key="3">
    <source>
        <dbReference type="EMBL" id="CEE02614.1"/>
    </source>
</evidence>
<dbReference type="InterPro" id="IPR036465">
    <property type="entry name" value="vWFA_dom_sf"/>
</dbReference>
<dbReference type="SUPFAM" id="SSF53300">
    <property type="entry name" value="vWA-like"/>
    <property type="match status" value="1"/>
</dbReference>
<evidence type="ECO:0000313" key="4">
    <source>
        <dbReference type="Proteomes" id="UP000040576"/>
    </source>
</evidence>
<keyword evidence="4" id="KW-1185">Reference proteome</keyword>
<dbReference type="RefSeq" id="WP_034772276.1">
    <property type="nucleotide sequence ID" value="NZ_CCRF01000079.1"/>
</dbReference>
<dbReference type="PROSITE" id="PS50234">
    <property type="entry name" value="VWFA"/>
    <property type="match status" value="1"/>
</dbReference>
<feature type="compositionally biased region" description="Basic and acidic residues" evidence="1">
    <location>
        <begin position="30"/>
        <end position="62"/>
    </location>
</feature>
<name>A0A090KV55_9BACI</name>
<protein>
    <recommendedName>
        <fullName evidence="2">VWFA domain-containing protein</fullName>
    </recommendedName>
</protein>
<sequence>MKIDTKKSFFIVFVLIIFLTACNKDLNKSKDENEEKDIPTSQQLDDKDKNKMSDTSDNHTNIEVEPLPTTYEELAKLPVGEHYNMEVSGDDNVENILKVFSDLPDVSGKPTKKQLDYFYRELLKRMQQDYEGPENLINRLKFESLGSPENTDSRYQFKENLNVVFIIDASGSMAQKINGKEKMASAKDSILNFVNKLPKDAKVGIRVYGHKGTGSDADKALSCSSSELVYPISNYNEGEFQAALNKFSPSGWTPIGLALREAKNDLASFDGANNTNIVYLVSDGIDTCEDQPIEAAKDLYSSNISPIINVIGFDVDNEGQNQLREIAAATEGIYGTVTNEGELQKELDNLSNLVEQWKEWLEQGKQQLDYKKVSNELAIFTYITREEAKKTKEKVKVELILYRLHDANRFNDEAYEYLNKINNEYHQWIQEEVDQFEKELKALNEASYSEAIKALEDKYISNTQ</sequence>
<feature type="region of interest" description="Disordered" evidence="1">
    <location>
        <begin position="30"/>
        <end position="63"/>
    </location>
</feature>
<evidence type="ECO:0000259" key="2">
    <source>
        <dbReference type="PROSITE" id="PS50234"/>
    </source>
</evidence>
<dbReference type="PROSITE" id="PS51257">
    <property type="entry name" value="PROKAR_LIPOPROTEIN"/>
    <property type="match status" value="1"/>
</dbReference>
<proteinExistence type="predicted"/>
<dbReference type="Proteomes" id="UP000040576">
    <property type="component" value="Unassembled WGS sequence"/>
</dbReference>
<evidence type="ECO:0000256" key="1">
    <source>
        <dbReference type="SAM" id="MobiDB-lite"/>
    </source>
</evidence>
<accession>A0A090KV55</accession>
<dbReference type="Pfam" id="PF00092">
    <property type="entry name" value="VWA"/>
    <property type="match status" value="1"/>
</dbReference>
<dbReference type="Gene3D" id="3.40.50.410">
    <property type="entry name" value="von Willebrand factor, type A domain"/>
    <property type="match status" value="1"/>
</dbReference>
<feature type="domain" description="VWFA" evidence="2">
    <location>
        <begin position="162"/>
        <end position="354"/>
    </location>
</feature>
<organism evidence="3 4">
    <name type="scientific">Caldibacillus thermoamylovorans</name>
    <dbReference type="NCBI Taxonomy" id="35841"/>
    <lineage>
        <taxon>Bacteria</taxon>
        <taxon>Bacillati</taxon>
        <taxon>Bacillota</taxon>
        <taxon>Bacilli</taxon>
        <taxon>Bacillales</taxon>
        <taxon>Bacillaceae</taxon>
        <taxon>Caldibacillus</taxon>
    </lineage>
</organism>
<gene>
    <name evidence="3" type="ORF">BT1A1_2821</name>
</gene>
<reference evidence="3 4" key="1">
    <citation type="submission" date="2014-07" db="EMBL/GenBank/DDBJ databases">
        <authorList>
            <person name="Wibberg Daniel"/>
        </authorList>
    </citation>
    <scope>NUCLEOTIDE SEQUENCE [LARGE SCALE GENOMIC DNA]</scope>
</reference>
<dbReference type="SMART" id="SM00327">
    <property type="entry name" value="VWA"/>
    <property type="match status" value="1"/>
</dbReference>
<dbReference type="AlphaFoldDB" id="A0A090KV55"/>
<dbReference type="EMBL" id="CCRF01000079">
    <property type="protein sequence ID" value="CEE02614.1"/>
    <property type="molecule type" value="Genomic_DNA"/>
</dbReference>
<dbReference type="InterPro" id="IPR002035">
    <property type="entry name" value="VWF_A"/>
</dbReference>